<name>A0A8R7P759_TRIUA</name>
<reference evidence="2" key="1">
    <citation type="journal article" date="2013" name="Nature">
        <title>Draft genome of the wheat A-genome progenitor Triticum urartu.</title>
        <authorList>
            <person name="Ling H.Q."/>
            <person name="Zhao S."/>
            <person name="Liu D."/>
            <person name="Wang J."/>
            <person name="Sun H."/>
            <person name="Zhang C."/>
            <person name="Fan H."/>
            <person name="Li D."/>
            <person name="Dong L."/>
            <person name="Tao Y."/>
            <person name="Gao C."/>
            <person name="Wu H."/>
            <person name="Li Y."/>
            <person name="Cui Y."/>
            <person name="Guo X."/>
            <person name="Zheng S."/>
            <person name="Wang B."/>
            <person name="Yu K."/>
            <person name="Liang Q."/>
            <person name="Yang W."/>
            <person name="Lou X."/>
            <person name="Chen J."/>
            <person name="Feng M."/>
            <person name="Jian J."/>
            <person name="Zhang X."/>
            <person name="Luo G."/>
            <person name="Jiang Y."/>
            <person name="Liu J."/>
            <person name="Wang Z."/>
            <person name="Sha Y."/>
            <person name="Zhang B."/>
            <person name="Wu H."/>
            <person name="Tang D."/>
            <person name="Shen Q."/>
            <person name="Xue P."/>
            <person name="Zou S."/>
            <person name="Wang X."/>
            <person name="Liu X."/>
            <person name="Wang F."/>
            <person name="Yang Y."/>
            <person name="An X."/>
            <person name="Dong Z."/>
            <person name="Zhang K."/>
            <person name="Zhang X."/>
            <person name="Luo M.C."/>
            <person name="Dvorak J."/>
            <person name="Tong Y."/>
            <person name="Wang J."/>
            <person name="Yang H."/>
            <person name="Li Z."/>
            <person name="Wang D."/>
            <person name="Zhang A."/>
            <person name="Wang J."/>
        </authorList>
    </citation>
    <scope>NUCLEOTIDE SEQUENCE</scope>
    <source>
        <strain evidence="2">cv. G1812</strain>
    </source>
</reference>
<protein>
    <submittedName>
        <fullName evidence="1">Uncharacterized protein</fullName>
    </submittedName>
</protein>
<dbReference type="Proteomes" id="UP000015106">
    <property type="component" value="Chromosome 1"/>
</dbReference>
<keyword evidence="2" id="KW-1185">Reference proteome</keyword>
<evidence type="ECO:0000313" key="2">
    <source>
        <dbReference type="Proteomes" id="UP000015106"/>
    </source>
</evidence>
<organism evidence="1 2">
    <name type="scientific">Triticum urartu</name>
    <name type="common">Red wild einkorn</name>
    <name type="synonym">Crithodium urartu</name>
    <dbReference type="NCBI Taxonomy" id="4572"/>
    <lineage>
        <taxon>Eukaryota</taxon>
        <taxon>Viridiplantae</taxon>
        <taxon>Streptophyta</taxon>
        <taxon>Embryophyta</taxon>
        <taxon>Tracheophyta</taxon>
        <taxon>Spermatophyta</taxon>
        <taxon>Magnoliopsida</taxon>
        <taxon>Liliopsida</taxon>
        <taxon>Poales</taxon>
        <taxon>Poaceae</taxon>
        <taxon>BOP clade</taxon>
        <taxon>Pooideae</taxon>
        <taxon>Triticodae</taxon>
        <taxon>Triticeae</taxon>
        <taxon>Triticinae</taxon>
        <taxon>Triticum</taxon>
    </lineage>
</organism>
<reference evidence="1" key="2">
    <citation type="submission" date="2018-03" db="EMBL/GenBank/DDBJ databases">
        <title>The Triticum urartu genome reveals the dynamic nature of wheat genome evolution.</title>
        <authorList>
            <person name="Ling H."/>
            <person name="Ma B."/>
            <person name="Shi X."/>
            <person name="Liu H."/>
            <person name="Dong L."/>
            <person name="Sun H."/>
            <person name="Cao Y."/>
            <person name="Gao Q."/>
            <person name="Zheng S."/>
            <person name="Li Y."/>
            <person name="Yu Y."/>
            <person name="Du H."/>
            <person name="Qi M."/>
            <person name="Li Y."/>
            <person name="Yu H."/>
            <person name="Cui Y."/>
            <person name="Wang N."/>
            <person name="Chen C."/>
            <person name="Wu H."/>
            <person name="Zhao Y."/>
            <person name="Zhang J."/>
            <person name="Li Y."/>
            <person name="Zhou W."/>
            <person name="Zhang B."/>
            <person name="Hu W."/>
            <person name="Eijk M."/>
            <person name="Tang J."/>
            <person name="Witsenboer H."/>
            <person name="Zhao S."/>
            <person name="Li Z."/>
            <person name="Zhang A."/>
            <person name="Wang D."/>
            <person name="Liang C."/>
        </authorList>
    </citation>
    <scope>NUCLEOTIDE SEQUENCE [LARGE SCALE GENOMIC DNA]</scope>
    <source>
        <strain evidence="1">cv. G1812</strain>
    </source>
</reference>
<evidence type="ECO:0000313" key="1">
    <source>
        <dbReference type="EnsemblPlants" id="TuG1812G0100003078.01.T01.cds299756"/>
    </source>
</evidence>
<reference evidence="1" key="3">
    <citation type="submission" date="2022-06" db="UniProtKB">
        <authorList>
            <consortium name="EnsemblPlants"/>
        </authorList>
    </citation>
    <scope>IDENTIFICATION</scope>
</reference>
<dbReference type="Gramene" id="TuG1812G0100003078.01.T01">
    <property type="protein sequence ID" value="TuG1812G0100003078.01.T01.cds299756"/>
    <property type="gene ID" value="TuG1812G0100003078.01"/>
</dbReference>
<sequence length="161" mass="17675">MASCSWESNYFVARNEISKVAACLLDEDADVCVVLDSDSVLLPLWIFLVRVENRWSCWGASWHGVEVEDRSQALPLMRGCAPHRDWSWPWPPPSKAGPAHGKGLAGGSDGITGPRASLWRTGRGLPICARCKTRAASSAGERHCCSSRRRRPRSSPFCVAP</sequence>
<dbReference type="EnsemblPlants" id="TuG1812G0100003078.01.T01">
    <property type="protein sequence ID" value="TuG1812G0100003078.01.T01.cds299756"/>
    <property type="gene ID" value="TuG1812G0100003078.01"/>
</dbReference>
<accession>A0A8R7P759</accession>
<dbReference type="AlphaFoldDB" id="A0A8R7P759"/>
<proteinExistence type="predicted"/>